<protein>
    <submittedName>
        <fullName evidence="1">Uncharacterized protein</fullName>
    </submittedName>
</protein>
<evidence type="ECO:0000313" key="1">
    <source>
        <dbReference type="EMBL" id="KAK1133006.1"/>
    </source>
</evidence>
<dbReference type="AlphaFoldDB" id="A0AA40KU86"/>
<proteinExistence type="predicted"/>
<keyword evidence="2" id="KW-1185">Reference proteome</keyword>
<accession>A0AA40KU86</accession>
<evidence type="ECO:0000313" key="2">
    <source>
        <dbReference type="Proteomes" id="UP001177670"/>
    </source>
</evidence>
<sequence>MTIFKVFEFFTVNYKRRGRKKEKKRIRSVISKVSRGTRGPLAGKKEKGGSLWCTPRVIDRAGAHIGFGDSSRLPWSLRSLVLFLSTAPGYMSMCINLLCIKPRS</sequence>
<reference evidence="1" key="1">
    <citation type="submission" date="2021-10" db="EMBL/GenBank/DDBJ databases">
        <title>Melipona bicolor Genome sequencing and assembly.</title>
        <authorList>
            <person name="Araujo N.S."/>
            <person name="Arias M.C."/>
        </authorList>
    </citation>
    <scope>NUCLEOTIDE SEQUENCE</scope>
    <source>
        <strain evidence="1">USP_2M_L1-L4_2017</strain>
        <tissue evidence="1">Whole body</tissue>
    </source>
</reference>
<dbReference type="Proteomes" id="UP001177670">
    <property type="component" value="Unassembled WGS sequence"/>
</dbReference>
<organism evidence="1 2">
    <name type="scientific">Melipona bicolor</name>
    <dbReference type="NCBI Taxonomy" id="60889"/>
    <lineage>
        <taxon>Eukaryota</taxon>
        <taxon>Metazoa</taxon>
        <taxon>Ecdysozoa</taxon>
        <taxon>Arthropoda</taxon>
        <taxon>Hexapoda</taxon>
        <taxon>Insecta</taxon>
        <taxon>Pterygota</taxon>
        <taxon>Neoptera</taxon>
        <taxon>Endopterygota</taxon>
        <taxon>Hymenoptera</taxon>
        <taxon>Apocrita</taxon>
        <taxon>Aculeata</taxon>
        <taxon>Apoidea</taxon>
        <taxon>Anthophila</taxon>
        <taxon>Apidae</taxon>
        <taxon>Melipona</taxon>
    </lineage>
</organism>
<dbReference type="EMBL" id="JAHYIQ010000004">
    <property type="protein sequence ID" value="KAK1133006.1"/>
    <property type="molecule type" value="Genomic_DNA"/>
</dbReference>
<name>A0AA40KU86_9HYME</name>
<gene>
    <name evidence="1" type="ORF">K0M31_014370</name>
</gene>
<comment type="caution">
    <text evidence="1">The sequence shown here is derived from an EMBL/GenBank/DDBJ whole genome shotgun (WGS) entry which is preliminary data.</text>
</comment>